<dbReference type="Proteomes" id="UP000265938">
    <property type="component" value="Unassembled WGS sequence"/>
</dbReference>
<comment type="caution">
    <text evidence="5">The sequence shown here is derived from an EMBL/GenBank/DDBJ whole genome shotgun (WGS) entry which is preliminary data.</text>
</comment>
<evidence type="ECO:0000259" key="4">
    <source>
        <dbReference type="PROSITE" id="PS50932"/>
    </source>
</evidence>
<proteinExistence type="predicted"/>
<dbReference type="PROSITE" id="PS50932">
    <property type="entry name" value="HTH_LACI_2"/>
    <property type="match status" value="1"/>
</dbReference>
<dbReference type="SUPFAM" id="SSF47413">
    <property type="entry name" value="lambda repressor-like DNA-binding domains"/>
    <property type="match status" value="1"/>
</dbReference>
<dbReference type="InterPro" id="IPR010982">
    <property type="entry name" value="Lambda_DNA-bd_dom_sf"/>
</dbReference>
<evidence type="ECO:0000313" key="5">
    <source>
        <dbReference type="EMBL" id="RJF35858.1"/>
    </source>
</evidence>
<dbReference type="InterPro" id="IPR046335">
    <property type="entry name" value="LacI/GalR-like_sensor"/>
</dbReference>
<evidence type="ECO:0000256" key="3">
    <source>
        <dbReference type="ARBA" id="ARBA00023163"/>
    </source>
</evidence>
<keyword evidence="1" id="KW-0805">Transcription regulation</keyword>
<keyword evidence="3" id="KW-0804">Transcription</keyword>
<gene>
    <name evidence="5" type="ORF">D4741_11735</name>
</gene>
<dbReference type="SMART" id="SM00354">
    <property type="entry name" value="HTH_LACI"/>
    <property type="match status" value="1"/>
</dbReference>
<dbReference type="PANTHER" id="PTHR30146:SF120">
    <property type="entry name" value="ALANINE RACEMASE"/>
    <property type="match status" value="1"/>
</dbReference>
<dbReference type="RefSeq" id="WP_119853282.1">
    <property type="nucleotide sequence ID" value="NZ_QYSE01000002.1"/>
</dbReference>
<dbReference type="GO" id="GO:0000976">
    <property type="term" value="F:transcription cis-regulatory region binding"/>
    <property type="evidence" value="ECO:0007669"/>
    <property type="project" value="TreeGrafter"/>
</dbReference>
<dbReference type="EMBL" id="QYSE01000002">
    <property type="protein sequence ID" value="RJF35858.1"/>
    <property type="molecule type" value="Genomic_DNA"/>
</dbReference>
<sequence>MNDRKLKLADLAKLAGVSTSTVSRALNDNPLIKKETREKLQQLAKKHNFSLNTAASRLRTQKTNVVAVIINLDGDTEQSINDPFLLKIVGEINLALNKFGLELLLSNSFMASDDWANYFINSRRADGIIVVGQGKSQANIEAAANAGVPLVVWGDPKTPSSYPIVGSDNYLGGRLATEHLLANGAKNILFLGDPGHAEIGERHRGYLDAISEAKATHHVVSIDITSSAAYKGINQLLVEKGLCFDGIMACSDMVAFGAMKALKERYISIPNDVALVGFDDIAMADISHPSLSSIKQNTQRASVILVEKLLAQLAGQSVESQVVEIELVNRQSSQR</sequence>
<dbReference type="PROSITE" id="PS00356">
    <property type="entry name" value="HTH_LACI_1"/>
    <property type="match status" value="1"/>
</dbReference>
<reference evidence="5 6" key="1">
    <citation type="submission" date="2018-09" db="EMBL/GenBank/DDBJ databases">
        <title>Identification of marine bacteria producing industrial enzymes.</title>
        <authorList>
            <person name="Cheng T.H."/>
            <person name="Saidin J."/>
            <person name="Muhd D.D."/>
            <person name="Isa M.N.M."/>
            <person name="Bakar M.F.A."/>
            <person name="Ismail N."/>
        </authorList>
    </citation>
    <scope>NUCLEOTIDE SEQUENCE [LARGE SCALE GENOMIC DNA]</scope>
    <source>
        <strain evidence="5 6">MNAD 1.6</strain>
    </source>
</reference>
<accession>A0A3A3ELE4</accession>
<evidence type="ECO:0000256" key="2">
    <source>
        <dbReference type="ARBA" id="ARBA00023125"/>
    </source>
</evidence>
<feature type="domain" description="HTH lacI-type" evidence="4">
    <location>
        <begin position="6"/>
        <end position="60"/>
    </location>
</feature>
<name>A0A3A3ELE4_9GAMM</name>
<protein>
    <submittedName>
        <fullName evidence="5">LacI family transcriptional regulator</fullName>
    </submittedName>
</protein>
<organism evidence="5 6">
    <name type="scientific">Pseudoalteromonas gelatinilytica</name>
    <dbReference type="NCBI Taxonomy" id="1703256"/>
    <lineage>
        <taxon>Bacteria</taxon>
        <taxon>Pseudomonadati</taxon>
        <taxon>Pseudomonadota</taxon>
        <taxon>Gammaproteobacteria</taxon>
        <taxon>Alteromonadales</taxon>
        <taxon>Pseudoalteromonadaceae</taxon>
        <taxon>Pseudoalteromonas</taxon>
    </lineage>
</organism>
<dbReference type="InterPro" id="IPR028082">
    <property type="entry name" value="Peripla_BP_I"/>
</dbReference>
<dbReference type="Gene3D" id="1.10.260.40">
    <property type="entry name" value="lambda repressor-like DNA-binding domains"/>
    <property type="match status" value="1"/>
</dbReference>
<dbReference type="InterPro" id="IPR000843">
    <property type="entry name" value="HTH_LacI"/>
</dbReference>
<evidence type="ECO:0000313" key="6">
    <source>
        <dbReference type="Proteomes" id="UP000265938"/>
    </source>
</evidence>
<dbReference type="Pfam" id="PF00356">
    <property type="entry name" value="LacI"/>
    <property type="match status" value="1"/>
</dbReference>
<dbReference type="AlphaFoldDB" id="A0A3A3ELE4"/>
<dbReference type="SUPFAM" id="SSF53822">
    <property type="entry name" value="Periplasmic binding protein-like I"/>
    <property type="match status" value="1"/>
</dbReference>
<dbReference type="CDD" id="cd01392">
    <property type="entry name" value="HTH_LacI"/>
    <property type="match status" value="1"/>
</dbReference>
<dbReference type="Gene3D" id="3.40.50.2300">
    <property type="match status" value="2"/>
</dbReference>
<dbReference type="Pfam" id="PF13377">
    <property type="entry name" value="Peripla_BP_3"/>
    <property type="match status" value="1"/>
</dbReference>
<evidence type="ECO:0000256" key="1">
    <source>
        <dbReference type="ARBA" id="ARBA00023015"/>
    </source>
</evidence>
<keyword evidence="2" id="KW-0238">DNA-binding</keyword>
<dbReference type="PANTHER" id="PTHR30146">
    <property type="entry name" value="LACI-RELATED TRANSCRIPTIONAL REPRESSOR"/>
    <property type="match status" value="1"/>
</dbReference>
<dbReference type="GO" id="GO:0003700">
    <property type="term" value="F:DNA-binding transcription factor activity"/>
    <property type="evidence" value="ECO:0007669"/>
    <property type="project" value="TreeGrafter"/>
</dbReference>